<dbReference type="PROSITE" id="PS51459">
    <property type="entry name" value="FIDO"/>
    <property type="match status" value="1"/>
</dbReference>
<evidence type="ECO:0000313" key="2">
    <source>
        <dbReference type="EMBL" id="OUO03494.1"/>
    </source>
</evidence>
<dbReference type="Pfam" id="PF13310">
    <property type="entry name" value="Virulence_RhuM"/>
    <property type="match status" value="1"/>
</dbReference>
<name>A0A9Q5X6Y9_9BACT</name>
<evidence type="ECO:0000259" key="1">
    <source>
        <dbReference type="PROSITE" id="PS51459"/>
    </source>
</evidence>
<organism evidence="2 3">
    <name type="scientific">Parabacteroides johnsonii</name>
    <dbReference type="NCBI Taxonomy" id="387661"/>
    <lineage>
        <taxon>Bacteria</taxon>
        <taxon>Pseudomonadati</taxon>
        <taxon>Bacteroidota</taxon>
        <taxon>Bacteroidia</taxon>
        <taxon>Bacteroidales</taxon>
        <taxon>Tannerellaceae</taxon>
        <taxon>Parabacteroides</taxon>
    </lineage>
</organism>
<sequence>MEQEIQLNEHNKAEYPPIHTAGFNPSLNDVIIYQTEDGEIKMDVKMEKETVWLTQAQMSELFQKDRTVIGRHINNIYKEGELYRDTTCAKFAHMGSEGDQKYETLLYNLDVIISVGYRVKSKRGTQFRIWANKILKDYLIKGYAINQKIQLEHYQELKDIVRILGNTLKNQEQLTSEQSKGLLAVVTDYVYALDTLDKYDYQQLTIEETTKGDRFHATYENAMEAIRSLKGKFGESELFAHEKDQSFKSSISTIYQTFDGVELYPSIEEKAAMLLYLVTKNHSFSDGNKRIAAMLFLWFMEKNGLLYHTNGEKRIADNTLVALTLMIAESRTNEKDIMVKVVVNLINQNN</sequence>
<dbReference type="InterPro" id="IPR053737">
    <property type="entry name" value="Type_II_TA_Toxin"/>
</dbReference>
<dbReference type="PANTHER" id="PTHR35810:SF1">
    <property type="entry name" value="CYTOPLASMIC PROTEIN"/>
    <property type="match status" value="1"/>
</dbReference>
<gene>
    <name evidence="2" type="ORF">B5F96_15700</name>
</gene>
<accession>A0A9Q5X6Y9</accession>
<dbReference type="InterPro" id="IPR036597">
    <property type="entry name" value="Fido-like_dom_sf"/>
</dbReference>
<dbReference type="PANTHER" id="PTHR35810">
    <property type="entry name" value="CYTOPLASMIC PROTEIN-RELATED"/>
    <property type="match status" value="1"/>
</dbReference>
<dbReference type="Pfam" id="PF02661">
    <property type="entry name" value="Fic"/>
    <property type="match status" value="1"/>
</dbReference>
<feature type="domain" description="Fido" evidence="1">
    <location>
        <begin position="193"/>
        <end position="348"/>
    </location>
</feature>
<dbReference type="InterPro" id="IPR003812">
    <property type="entry name" value="Fido"/>
</dbReference>
<evidence type="ECO:0000313" key="3">
    <source>
        <dbReference type="Proteomes" id="UP000195975"/>
    </source>
</evidence>
<comment type="caution">
    <text evidence="2">The sequence shown here is derived from an EMBL/GenBank/DDBJ whole genome shotgun (WGS) entry which is preliminary data.</text>
</comment>
<dbReference type="Gene3D" id="1.20.120.1870">
    <property type="entry name" value="Fic/DOC protein, Fido domain"/>
    <property type="match status" value="1"/>
</dbReference>
<dbReference type="InterPro" id="IPR011204">
    <property type="entry name" value="Virulence_RhuM-like"/>
</dbReference>
<dbReference type="Proteomes" id="UP000195975">
    <property type="component" value="Unassembled WGS sequence"/>
</dbReference>
<reference evidence="3" key="1">
    <citation type="submission" date="2017-04" db="EMBL/GenBank/DDBJ databases">
        <title>Function of individual gut microbiota members based on whole genome sequencing of pure cultures obtained from chicken caecum.</title>
        <authorList>
            <person name="Medvecky M."/>
            <person name="Cejkova D."/>
            <person name="Polansky O."/>
            <person name="Karasova D."/>
            <person name="Kubasova T."/>
            <person name="Cizek A."/>
            <person name="Rychlik I."/>
        </authorList>
    </citation>
    <scope>NUCLEOTIDE SEQUENCE [LARGE SCALE GENOMIC DNA]</scope>
    <source>
        <strain evidence="3">An42</strain>
    </source>
</reference>
<protein>
    <submittedName>
        <fullName evidence="2">Death-on-curing protein</fullName>
    </submittedName>
</protein>
<dbReference type="SUPFAM" id="SSF140931">
    <property type="entry name" value="Fic-like"/>
    <property type="match status" value="1"/>
</dbReference>
<dbReference type="EMBL" id="NFIJ01000022">
    <property type="protein sequence ID" value="OUO03494.1"/>
    <property type="molecule type" value="Genomic_DNA"/>
</dbReference>
<dbReference type="AlphaFoldDB" id="A0A9Q5X6Y9"/>
<proteinExistence type="predicted"/>